<evidence type="ECO:0000313" key="2">
    <source>
        <dbReference type="Proteomes" id="UP001062846"/>
    </source>
</evidence>
<organism evidence="1 2">
    <name type="scientific">Rhododendron molle</name>
    <name type="common">Chinese azalea</name>
    <name type="synonym">Azalea mollis</name>
    <dbReference type="NCBI Taxonomy" id="49168"/>
    <lineage>
        <taxon>Eukaryota</taxon>
        <taxon>Viridiplantae</taxon>
        <taxon>Streptophyta</taxon>
        <taxon>Embryophyta</taxon>
        <taxon>Tracheophyta</taxon>
        <taxon>Spermatophyta</taxon>
        <taxon>Magnoliopsida</taxon>
        <taxon>eudicotyledons</taxon>
        <taxon>Gunneridae</taxon>
        <taxon>Pentapetalae</taxon>
        <taxon>asterids</taxon>
        <taxon>Ericales</taxon>
        <taxon>Ericaceae</taxon>
        <taxon>Ericoideae</taxon>
        <taxon>Rhodoreae</taxon>
        <taxon>Rhododendron</taxon>
    </lineage>
</organism>
<proteinExistence type="predicted"/>
<comment type="caution">
    <text evidence="1">The sequence shown here is derived from an EMBL/GenBank/DDBJ whole genome shotgun (WGS) entry which is preliminary data.</text>
</comment>
<protein>
    <submittedName>
        <fullName evidence="1">Uncharacterized protein</fullName>
    </submittedName>
</protein>
<reference evidence="1" key="1">
    <citation type="submission" date="2022-02" db="EMBL/GenBank/DDBJ databases">
        <title>Plant Genome Project.</title>
        <authorList>
            <person name="Zhang R.-G."/>
        </authorList>
    </citation>
    <scope>NUCLEOTIDE SEQUENCE</scope>
    <source>
        <strain evidence="1">AT1</strain>
    </source>
</reference>
<gene>
    <name evidence="1" type="ORF">RHMOL_Rhmol04G0217200</name>
</gene>
<keyword evidence="2" id="KW-1185">Reference proteome</keyword>
<dbReference type="EMBL" id="CM046391">
    <property type="protein sequence ID" value="KAI8559959.1"/>
    <property type="molecule type" value="Genomic_DNA"/>
</dbReference>
<sequence>MGFFHSARVLDSGLSLSSLSPPTPISSPPSPMGHAATAPTAFSSIGDQISGQSSPLLPSSLHSPLSTRPHSQSSTLVMEVEPFFDFHPGGDLEDDVVDIEELELQGNPNPAVTTLADVVNVEDDTGLKDMSESILRVRDVVRYVRSSPQRMESFKKCVEKEKIKSKQTVCLDVCTCWNSTYLMLDVAINFEKAFQRIWEEDNSFIKFFGIKEGEEDLSLEGDQGGSHSHRVPTQRQATVPNKLDWKNCRLFVAFLKLFYDATKKFSASLFVTSNVFFHELFEVQTKIDESILNRDPLTSKMAIEMKRKFETYWGDVVKFNPLLYVAVALDPRFKLRLVKFCYTRSKGKSMGEKMEKQVKDVLNKLYDFYEKDGEVRQNVSSASTMPRVMEENEDLDHRLNLASEFDTYLEEEYSSVCSSEVDKYLGDLCERRDNPDFDILVWWKNNSNKYPILAKMARDVLAMPVSTVASELAFSTGGCVLDPFRSSLSPSMVETLVCTQNWFLSTVPISLRHSLDKVEDLERELLQTESIDDEKQVPRD</sequence>
<dbReference type="Proteomes" id="UP001062846">
    <property type="component" value="Chromosome 4"/>
</dbReference>
<accession>A0ACC0P4J8</accession>
<name>A0ACC0P4J8_RHOML</name>
<evidence type="ECO:0000313" key="1">
    <source>
        <dbReference type="EMBL" id="KAI8559959.1"/>
    </source>
</evidence>